<comment type="caution">
    <text evidence="2">The sequence shown here is derived from an EMBL/GenBank/DDBJ whole genome shotgun (WGS) entry which is preliminary data.</text>
</comment>
<dbReference type="Proteomes" id="UP001279734">
    <property type="component" value="Unassembled WGS sequence"/>
</dbReference>
<reference evidence="2" key="1">
    <citation type="submission" date="2023-05" db="EMBL/GenBank/DDBJ databases">
        <title>Nepenthes gracilis genome sequencing.</title>
        <authorList>
            <person name="Fukushima K."/>
        </authorList>
    </citation>
    <scope>NUCLEOTIDE SEQUENCE</scope>
    <source>
        <strain evidence="2">SING2019-196</strain>
    </source>
</reference>
<keyword evidence="3" id="KW-1185">Reference proteome</keyword>
<dbReference type="AlphaFoldDB" id="A0AAD3S3D8"/>
<feature type="compositionally biased region" description="Low complexity" evidence="1">
    <location>
        <begin position="73"/>
        <end position="115"/>
    </location>
</feature>
<feature type="region of interest" description="Disordered" evidence="1">
    <location>
        <begin position="67"/>
        <end position="115"/>
    </location>
</feature>
<evidence type="ECO:0000313" key="2">
    <source>
        <dbReference type="EMBL" id="GMH03641.1"/>
    </source>
</evidence>
<organism evidence="2 3">
    <name type="scientific">Nepenthes gracilis</name>
    <name type="common">Slender pitcher plant</name>
    <dbReference type="NCBI Taxonomy" id="150966"/>
    <lineage>
        <taxon>Eukaryota</taxon>
        <taxon>Viridiplantae</taxon>
        <taxon>Streptophyta</taxon>
        <taxon>Embryophyta</taxon>
        <taxon>Tracheophyta</taxon>
        <taxon>Spermatophyta</taxon>
        <taxon>Magnoliopsida</taxon>
        <taxon>eudicotyledons</taxon>
        <taxon>Gunneridae</taxon>
        <taxon>Pentapetalae</taxon>
        <taxon>Caryophyllales</taxon>
        <taxon>Nepenthaceae</taxon>
        <taxon>Nepenthes</taxon>
    </lineage>
</organism>
<proteinExistence type="predicted"/>
<sequence>MANRSQDLRSPAQDPTAQAQEKRDGGVISQVANAASETAQQATQILQQTGVQVKNMALGAADAVRNTLGMSESNPTTTVNTTSSNTNAANSPATAGGAANPTTTTPGGANRLDLK</sequence>
<gene>
    <name evidence="2" type="ORF">Nepgr_005480</name>
</gene>
<dbReference type="InterPro" id="IPR039624">
    <property type="entry name" value="LEA1/2/D7/KIN2"/>
</dbReference>
<dbReference type="PANTHER" id="PTHR34191">
    <property type="entry name" value="LATE EMBRYOGENESIS ABUNDANT PROTEIN (LEA) FAMILY PROTEIN"/>
    <property type="match status" value="1"/>
</dbReference>
<protein>
    <submittedName>
        <fullName evidence="2">Uncharacterized protein</fullName>
    </submittedName>
</protein>
<name>A0AAD3S3D8_NEPGR</name>
<evidence type="ECO:0000256" key="1">
    <source>
        <dbReference type="SAM" id="MobiDB-lite"/>
    </source>
</evidence>
<accession>A0AAD3S3D8</accession>
<dbReference type="EMBL" id="BSYO01000004">
    <property type="protein sequence ID" value="GMH03641.1"/>
    <property type="molecule type" value="Genomic_DNA"/>
</dbReference>
<dbReference type="PANTHER" id="PTHR34191:SF9">
    <property type="entry name" value="F6D8.10"/>
    <property type="match status" value="1"/>
</dbReference>
<evidence type="ECO:0000313" key="3">
    <source>
        <dbReference type="Proteomes" id="UP001279734"/>
    </source>
</evidence>
<feature type="region of interest" description="Disordered" evidence="1">
    <location>
        <begin position="1"/>
        <end position="27"/>
    </location>
</feature>